<dbReference type="InterPro" id="IPR042855">
    <property type="entry name" value="V_SNARE_CC"/>
</dbReference>
<dbReference type="Gene3D" id="1.20.5.110">
    <property type="match status" value="1"/>
</dbReference>
<dbReference type="PROSITE" id="PS50892">
    <property type="entry name" value="V_SNARE"/>
    <property type="match status" value="1"/>
</dbReference>
<dbReference type="FunFam" id="1.20.5.110:FF:000004">
    <property type="entry name" value="Vesicle-associated membrane protein 7"/>
    <property type="match status" value="1"/>
</dbReference>
<evidence type="ECO:0000256" key="2">
    <source>
        <dbReference type="ARBA" id="ARBA00022448"/>
    </source>
</evidence>
<evidence type="ECO:0000256" key="7">
    <source>
        <dbReference type="ARBA" id="ARBA00046280"/>
    </source>
</evidence>
<evidence type="ECO:0000256" key="8">
    <source>
        <dbReference type="PROSITE-ProRule" id="PRU00290"/>
    </source>
</evidence>
<dbReference type="InterPro" id="IPR051097">
    <property type="entry name" value="Synaptobrevin-like_transport"/>
</dbReference>
<evidence type="ECO:0000256" key="4">
    <source>
        <dbReference type="ARBA" id="ARBA00022927"/>
    </source>
</evidence>
<feature type="transmembrane region" description="Helical" evidence="9">
    <location>
        <begin position="189"/>
        <end position="214"/>
    </location>
</feature>
<dbReference type="InterPro" id="IPR001388">
    <property type="entry name" value="Synaptobrevin-like"/>
</dbReference>
<feature type="domain" description="V-SNARE coiled-coil homology" evidence="11">
    <location>
        <begin position="125"/>
        <end position="185"/>
    </location>
</feature>
<dbReference type="Pfam" id="PF00957">
    <property type="entry name" value="Synaptobrevin"/>
    <property type="match status" value="1"/>
</dbReference>
<dbReference type="SMART" id="SM01270">
    <property type="entry name" value="Longin"/>
    <property type="match status" value="1"/>
</dbReference>
<keyword evidence="8" id="KW-0175">Coiled coil</keyword>
<gene>
    <name evidence="12" type="ORF">BSP0115_LOCUS15853</name>
</gene>
<evidence type="ECO:0000313" key="12">
    <source>
        <dbReference type="EMBL" id="CAD8922590.1"/>
    </source>
</evidence>
<dbReference type="PRINTS" id="PR00219">
    <property type="entry name" value="SYNAPTOBREVN"/>
</dbReference>
<sequence length="269" mass="29774">MTIFYALVARGKTVLAEYIATSGNFPTITRLLLGKITGEDQMMSYVCDAHVFHYIVEGGITYLCMTEEGDKRRVAFAFLEQIKQKFQETYGERAMKAIAFAMNEDFSRVLKSDMEYFNENPAGDRMGHVREQIDEVRGIMVQNIEKVLQRGEKIELLVDKTDALSQSAFKFKKQAKQVKNVMWWKNVKIMCIIGFIIAVVIFFIVGSVCGFDFACAKSSDNKGSGSSGAEIDAQFDADAGARRLRGADGGGFGDGVVAAAAGWLADLMQ</sequence>
<dbReference type="EMBL" id="HBFS01023690">
    <property type="protein sequence ID" value="CAD8922590.1"/>
    <property type="molecule type" value="Transcribed_RNA"/>
</dbReference>
<dbReference type="PROSITE" id="PS50859">
    <property type="entry name" value="LONGIN"/>
    <property type="match status" value="1"/>
</dbReference>
<evidence type="ECO:0000256" key="6">
    <source>
        <dbReference type="ARBA" id="ARBA00023136"/>
    </source>
</evidence>
<evidence type="ECO:0008006" key="13">
    <source>
        <dbReference type="Google" id="ProtNLM"/>
    </source>
</evidence>
<comment type="similarity">
    <text evidence="1">Belongs to the synaptobrevin family.</text>
</comment>
<dbReference type="GO" id="GO:0016020">
    <property type="term" value="C:membrane"/>
    <property type="evidence" value="ECO:0007669"/>
    <property type="project" value="InterPro"/>
</dbReference>
<name>A0A7S1CNB8_9STRA</name>
<evidence type="ECO:0000259" key="11">
    <source>
        <dbReference type="PROSITE" id="PS50892"/>
    </source>
</evidence>
<keyword evidence="6 9" id="KW-0472">Membrane</keyword>
<comment type="subcellular location">
    <subcellularLocation>
        <location evidence="7">Endomembrane system</location>
        <topology evidence="7">Single-pass type IV membrane protein</topology>
    </subcellularLocation>
</comment>
<evidence type="ECO:0000256" key="9">
    <source>
        <dbReference type="SAM" id="Phobius"/>
    </source>
</evidence>
<protein>
    <recommendedName>
        <fullName evidence="13">V-SNARE coiled-coil homology domain-containing protein</fullName>
    </recommendedName>
</protein>
<dbReference type="InterPro" id="IPR011012">
    <property type="entry name" value="Longin-like_dom_sf"/>
</dbReference>
<organism evidence="12">
    <name type="scientific">Bicosoecida sp. CB-2014</name>
    <dbReference type="NCBI Taxonomy" id="1486930"/>
    <lineage>
        <taxon>Eukaryota</taxon>
        <taxon>Sar</taxon>
        <taxon>Stramenopiles</taxon>
        <taxon>Bigyra</taxon>
        <taxon>Opalozoa</taxon>
        <taxon>Bicosoecida</taxon>
    </lineage>
</organism>
<evidence type="ECO:0000256" key="1">
    <source>
        <dbReference type="ARBA" id="ARBA00008025"/>
    </source>
</evidence>
<evidence type="ECO:0000256" key="3">
    <source>
        <dbReference type="ARBA" id="ARBA00022692"/>
    </source>
</evidence>
<keyword evidence="3 9" id="KW-0812">Transmembrane</keyword>
<accession>A0A7S1CNB8</accession>
<evidence type="ECO:0000259" key="10">
    <source>
        <dbReference type="PROSITE" id="PS50859"/>
    </source>
</evidence>
<dbReference type="PANTHER" id="PTHR21136">
    <property type="entry name" value="SNARE PROTEINS"/>
    <property type="match status" value="1"/>
</dbReference>
<dbReference type="PROSITE" id="PS00417">
    <property type="entry name" value="SYNAPTOBREVIN"/>
    <property type="match status" value="1"/>
</dbReference>
<feature type="domain" description="Longin" evidence="10">
    <location>
        <begin position="7"/>
        <end position="110"/>
    </location>
</feature>
<keyword evidence="5 9" id="KW-1133">Transmembrane helix</keyword>
<dbReference type="PANTHER" id="PTHR21136:SF168">
    <property type="entry name" value="VESICLE-ASSOCIATED MEMBRANE PROTEIN 9"/>
    <property type="match status" value="1"/>
</dbReference>
<dbReference type="GO" id="GO:0015031">
    <property type="term" value="P:protein transport"/>
    <property type="evidence" value="ECO:0007669"/>
    <property type="project" value="UniProtKB-KW"/>
</dbReference>
<dbReference type="GO" id="GO:0012505">
    <property type="term" value="C:endomembrane system"/>
    <property type="evidence" value="ECO:0007669"/>
    <property type="project" value="UniProtKB-SubCell"/>
</dbReference>
<proteinExistence type="inferred from homology"/>
<dbReference type="CDD" id="cd14824">
    <property type="entry name" value="Longin"/>
    <property type="match status" value="1"/>
</dbReference>
<dbReference type="FunFam" id="3.30.450.50:FF:000015">
    <property type="entry name" value="Synaptobrevin 2 isoform 1"/>
    <property type="match status" value="1"/>
</dbReference>
<dbReference type="GO" id="GO:0016192">
    <property type="term" value="P:vesicle-mediated transport"/>
    <property type="evidence" value="ECO:0007669"/>
    <property type="project" value="InterPro"/>
</dbReference>
<dbReference type="GO" id="GO:0005737">
    <property type="term" value="C:cytoplasm"/>
    <property type="evidence" value="ECO:0007669"/>
    <property type="project" value="UniProtKB-ARBA"/>
</dbReference>
<keyword evidence="2" id="KW-0813">Transport</keyword>
<dbReference type="InterPro" id="IPR010908">
    <property type="entry name" value="Longin_dom"/>
</dbReference>
<dbReference type="SUPFAM" id="SSF64356">
    <property type="entry name" value="SNARE-like"/>
    <property type="match status" value="1"/>
</dbReference>
<dbReference type="SUPFAM" id="SSF58038">
    <property type="entry name" value="SNARE fusion complex"/>
    <property type="match status" value="1"/>
</dbReference>
<dbReference type="Pfam" id="PF13774">
    <property type="entry name" value="Longin"/>
    <property type="match status" value="1"/>
</dbReference>
<dbReference type="Gene3D" id="3.30.450.50">
    <property type="entry name" value="Longin domain"/>
    <property type="match status" value="1"/>
</dbReference>
<reference evidence="12" key="1">
    <citation type="submission" date="2021-01" db="EMBL/GenBank/DDBJ databases">
        <authorList>
            <person name="Corre E."/>
            <person name="Pelletier E."/>
            <person name="Niang G."/>
            <person name="Scheremetjew M."/>
            <person name="Finn R."/>
            <person name="Kale V."/>
            <person name="Holt S."/>
            <person name="Cochrane G."/>
            <person name="Meng A."/>
            <person name="Brown T."/>
            <person name="Cohen L."/>
        </authorList>
    </citation>
    <scope>NUCLEOTIDE SEQUENCE</scope>
    <source>
        <strain evidence="12">Ms1</strain>
    </source>
</reference>
<keyword evidence="4" id="KW-0653">Protein transport</keyword>
<dbReference type="AlphaFoldDB" id="A0A7S1CNB8"/>
<evidence type="ECO:0000256" key="5">
    <source>
        <dbReference type="ARBA" id="ARBA00022989"/>
    </source>
</evidence>